<dbReference type="SUPFAM" id="SSF51182">
    <property type="entry name" value="RmlC-like cupins"/>
    <property type="match status" value="1"/>
</dbReference>
<dbReference type="InterPro" id="IPR051610">
    <property type="entry name" value="GPI/OXD"/>
</dbReference>
<sequence>MDPVIRNVRDIFDGTNAARLINLDDNPPTCTLTYSEIPPGGTSAHHIHEWEHEVYIIEGSGTLICDGISYPVKAGDALFIPPNVDHYTLNNGDPGNIYRIEINPLIAAQSGGAQNDGGEGTGQPPVIRNHNELDRNAGHVLIGSVDGATNYVMLHNNPMLPGAVSHPETGGHIHEWEHVVYVLEGTATLVCGGINYAVSQGDAILVPPNVHHQWKNESQAPVIRVTYNPIASEAAEH</sequence>
<keyword evidence="1" id="KW-0479">Metal-binding</keyword>
<organism evidence="4">
    <name type="scientific">marine metagenome</name>
    <dbReference type="NCBI Taxonomy" id="408172"/>
    <lineage>
        <taxon>unclassified sequences</taxon>
        <taxon>metagenomes</taxon>
        <taxon>ecological metagenomes</taxon>
    </lineage>
</organism>
<evidence type="ECO:0000313" key="4">
    <source>
        <dbReference type="EMBL" id="SUZ78266.1"/>
    </source>
</evidence>
<dbReference type="PANTHER" id="PTHR35848">
    <property type="entry name" value="OXALATE-BINDING PROTEIN"/>
    <property type="match status" value="1"/>
</dbReference>
<dbReference type="InterPro" id="IPR013096">
    <property type="entry name" value="Cupin_2"/>
</dbReference>
<dbReference type="EMBL" id="UINC01001347">
    <property type="protein sequence ID" value="SUZ78266.1"/>
    <property type="molecule type" value="Genomic_DNA"/>
</dbReference>
<name>A0A381QG38_9ZZZZ</name>
<dbReference type="InterPro" id="IPR011051">
    <property type="entry name" value="RmlC_Cupin_sf"/>
</dbReference>
<evidence type="ECO:0000256" key="1">
    <source>
        <dbReference type="ARBA" id="ARBA00022723"/>
    </source>
</evidence>
<dbReference type="Gene3D" id="2.60.120.10">
    <property type="entry name" value="Jelly Rolls"/>
    <property type="match status" value="2"/>
</dbReference>
<feature type="domain" description="Cupin type-2" evidence="3">
    <location>
        <begin position="165"/>
        <end position="222"/>
    </location>
</feature>
<feature type="region of interest" description="Disordered" evidence="2">
    <location>
        <begin position="109"/>
        <end position="130"/>
    </location>
</feature>
<reference evidence="4" key="1">
    <citation type="submission" date="2018-05" db="EMBL/GenBank/DDBJ databases">
        <authorList>
            <person name="Lanie J.A."/>
            <person name="Ng W.-L."/>
            <person name="Kazmierczak K.M."/>
            <person name="Andrzejewski T.M."/>
            <person name="Davidsen T.M."/>
            <person name="Wayne K.J."/>
            <person name="Tettelin H."/>
            <person name="Glass J.I."/>
            <person name="Rusch D."/>
            <person name="Podicherti R."/>
            <person name="Tsui H.-C.T."/>
            <person name="Winkler M.E."/>
        </authorList>
    </citation>
    <scope>NUCLEOTIDE SEQUENCE</scope>
</reference>
<dbReference type="AlphaFoldDB" id="A0A381QG38"/>
<dbReference type="Pfam" id="PF07883">
    <property type="entry name" value="Cupin_2"/>
    <property type="match status" value="2"/>
</dbReference>
<protein>
    <recommendedName>
        <fullName evidence="3">Cupin type-2 domain-containing protein</fullName>
    </recommendedName>
</protein>
<dbReference type="InterPro" id="IPR014710">
    <property type="entry name" value="RmlC-like_jellyroll"/>
</dbReference>
<evidence type="ECO:0000256" key="2">
    <source>
        <dbReference type="SAM" id="MobiDB-lite"/>
    </source>
</evidence>
<gene>
    <name evidence="4" type="ORF">METZ01_LOCUS31120</name>
</gene>
<accession>A0A381QG38</accession>
<dbReference type="GO" id="GO:0046872">
    <property type="term" value="F:metal ion binding"/>
    <property type="evidence" value="ECO:0007669"/>
    <property type="project" value="UniProtKB-KW"/>
</dbReference>
<feature type="domain" description="Cupin type-2" evidence="3">
    <location>
        <begin position="35"/>
        <end position="93"/>
    </location>
</feature>
<proteinExistence type="predicted"/>
<evidence type="ECO:0000259" key="3">
    <source>
        <dbReference type="Pfam" id="PF07883"/>
    </source>
</evidence>